<feature type="region of interest" description="Disordered" evidence="6">
    <location>
        <begin position="1"/>
        <end position="46"/>
    </location>
</feature>
<dbReference type="GO" id="GO:0005634">
    <property type="term" value="C:nucleus"/>
    <property type="evidence" value="ECO:0007669"/>
    <property type="project" value="TreeGrafter"/>
</dbReference>
<accession>A0A8T9C842</accession>
<comment type="similarity">
    <text evidence="5">Belongs to the class I-like SAM-binding methyltransferase superfamily. C5-methyltransferase family.</text>
</comment>
<evidence type="ECO:0000256" key="4">
    <source>
        <dbReference type="ARBA" id="ARBA00022691"/>
    </source>
</evidence>
<comment type="caution">
    <text evidence="7">The sequence shown here is derived from an EMBL/GenBank/DDBJ whole genome shotgun (WGS) entry which is preliminary data.</text>
</comment>
<keyword evidence="2 5" id="KW-0489">Methyltransferase</keyword>
<proteinExistence type="inferred from homology"/>
<sequence>MEAKLGSASMPIELEDDDQITLRTSTPLTSTRLTSTDRSSISASTGRSSLKEIILVDLDEDEDDKSGHSPVNQVIELDLLEDEVDFTEIFGDEPGNHSNVQREPKPQRPPRKPRAVEYPYRNPRVVYPLSSRESCDHNGMRLRPGKTVELKDGDFLRISHIIRNIETGQATLRGHRLQRVRDLNGMLEKKLNEVCLCYEVDLDDPREPQEQGAVEASLHQITRLRSVRYTNQPFPLCRNVSISDFADQNTAAAEGGLTVRWKSTCTYASAAERHQNFHKGRTLEHIRAEETPGLYAVPDIIRRFEWRGETVPGGAYRPAIGEYEAIELPEDEPSISVEIGSDNLEAEDDVIWLCSPRLESMYLPFSPAVEKGKRKHDTLEANYEPHPKRHEVRVDATRPHQTRSPSLSPRPTMSPLSSDLSTPPPLGSLLSLNSSPIHVLRSPNQKLTYGDAFCGAGGTTRGALQAGLHIKWGFDFNPTPCLTWRANFPQARCFAIRSDEFVSLARCSATPDIMKVDILHLSPPCQFFSPAHTKEGPDDEMNVASLFAVRAVIEVARPRVVTLEQTFGIAALRFRFYFNALIQMFTALDFSIRWVVVPLSQWGLPQRRNRLIIIASCPGECLPRMPAATHGQDCPPLLPLVSVNATLARIPADALDHDPSAVRYAPHRVQAPWDGDKITGTITTHGACRHPSGERDFTLREYATLQGFPINHLFLGTYRKKQIGNAVPPCVAKVLFESIKRDLDAADGVVGEEPEVISD</sequence>
<evidence type="ECO:0000256" key="2">
    <source>
        <dbReference type="ARBA" id="ARBA00022603"/>
    </source>
</evidence>
<dbReference type="OrthoDB" id="414133at2759"/>
<feature type="compositionally biased region" description="Basic and acidic residues" evidence="6">
    <location>
        <begin position="377"/>
        <end position="398"/>
    </location>
</feature>
<evidence type="ECO:0000256" key="1">
    <source>
        <dbReference type="ARBA" id="ARBA00011975"/>
    </source>
</evidence>
<dbReference type="EMBL" id="QGMK01000401">
    <property type="protein sequence ID" value="TVY81929.1"/>
    <property type="molecule type" value="Genomic_DNA"/>
</dbReference>
<dbReference type="Pfam" id="PF00145">
    <property type="entry name" value="DNA_methylase"/>
    <property type="match status" value="2"/>
</dbReference>
<dbReference type="AlphaFoldDB" id="A0A8T9C842"/>
<evidence type="ECO:0000313" key="8">
    <source>
        <dbReference type="Proteomes" id="UP000469558"/>
    </source>
</evidence>
<dbReference type="Gene3D" id="3.90.120.10">
    <property type="entry name" value="DNA Methylase, subunit A, domain 2"/>
    <property type="match status" value="1"/>
</dbReference>
<keyword evidence="3 5" id="KW-0808">Transferase</keyword>
<feature type="region of interest" description="Disordered" evidence="6">
    <location>
        <begin position="370"/>
        <end position="422"/>
    </location>
</feature>
<dbReference type="PRINTS" id="PR00105">
    <property type="entry name" value="C5METTRFRASE"/>
</dbReference>
<dbReference type="PANTHER" id="PTHR10629">
    <property type="entry name" value="CYTOSINE-SPECIFIC METHYLTRANSFERASE"/>
    <property type="match status" value="1"/>
</dbReference>
<dbReference type="PROSITE" id="PS00094">
    <property type="entry name" value="C5_MTASE_1"/>
    <property type="match status" value="1"/>
</dbReference>
<feature type="active site" evidence="5">
    <location>
        <position position="525"/>
    </location>
</feature>
<dbReference type="EC" id="2.1.1.37" evidence="1"/>
<evidence type="ECO:0000256" key="6">
    <source>
        <dbReference type="SAM" id="MobiDB-lite"/>
    </source>
</evidence>
<dbReference type="InterPro" id="IPR001525">
    <property type="entry name" value="C5_MeTfrase"/>
</dbReference>
<evidence type="ECO:0000256" key="5">
    <source>
        <dbReference type="PROSITE-ProRule" id="PRU01016"/>
    </source>
</evidence>
<gene>
    <name evidence="7" type="primary">hphIAM</name>
    <name evidence="7" type="ORF">LSUE1_G003285</name>
</gene>
<evidence type="ECO:0000313" key="7">
    <source>
        <dbReference type="EMBL" id="TVY81929.1"/>
    </source>
</evidence>
<keyword evidence="4 5" id="KW-0949">S-adenosyl-L-methionine</keyword>
<dbReference type="PANTHER" id="PTHR10629:SF52">
    <property type="entry name" value="DNA (CYTOSINE-5)-METHYLTRANSFERASE 1"/>
    <property type="match status" value="1"/>
</dbReference>
<dbReference type="Gene3D" id="3.40.50.150">
    <property type="entry name" value="Vaccinia Virus protein VP39"/>
    <property type="match status" value="1"/>
</dbReference>
<protein>
    <recommendedName>
        <fullName evidence="1">DNA (cytosine-5-)-methyltransferase</fullName>
        <ecNumber evidence="1">2.1.1.37</ecNumber>
    </recommendedName>
</protein>
<dbReference type="GO" id="GO:0044027">
    <property type="term" value="P:negative regulation of gene expression via chromosomal CpG island methylation"/>
    <property type="evidence" value="ECO:0007669"/>
    <property type="project" value="TreeGrafter"/>
</dbReference>
<dbReference type="InterPro" id="IPR050390">
    <property type="entry name" value="C5-Methyltransferase"/>
</dbReference>
<dbReference type="SUPFAM" id="SSF53335">
    <property type="entry name" value="S-adenosyl-L-methionine-dependent methyltransferases"/>
    <property type="match status" value="1"/>
</dbReference>
<dbReference type="InterPro" id="IPR031303">
    <property type="entry name" value="C5_meth_CS"/>
</dbReference>
<dbReference type="GO" id="GO:0003886">
    <property type="term" value="F:DNA (cytosine-5-)-methyltransferase activity"/>
    <property type="evidence" value="ECO:0007669"/>
    <property type="project" value="UniProtKB-EC"/>
</dbReference>
<dbReference type="InterPro" id="IPR018117">
    <property type="entry name" value="C5_DNA_meth_AS"/>
</dbReference>
<dbReference type="GO" id="GO:0032259">
    <property type="term" value="P:methylation"/>
    <property type="evidence" value="ECO:0007669"/>
    <property type="project" value="UniProtKB-KW"/>
</dbReference>
<feature type="compositionally biased region" description="Low complexity" evidence="6">
    <location>
        <begin position="21"/>
        <end position="46"/>
    </location>
</feature>
<keyword evidence="8" id="KW-1185">Reference proteome</keyword>
<dbReference type="GO" id="GO:0003677">
    <property type="term" value="F:DNA binding"/>
    <property type="evidence" value="ECO:0007669"/>
    <property type="project" value="TreeGrafter"/>
</dbReference>
<dbReference type="PROSITE" id="PS51679">
    <property type="entry name" value="SAM_MT_C5"/>
    <property type="match status" value="1"/>
</dbReference>
<feature type="region of interest" description="Disordered" evidence="6">
    <location>
        <begin position="89"/>
        <end position="115"/>
    </location>
</feature>
<organism evidence="7 8">
    <name type="scientific">Lachnellula suecica</name>
    <dbReference type="NCBI Taxonomy" id="602035"/>
    <lineage>
        <taxon>Eukaryota</taxon>
        <taxon>Fungi</taxon>
        <taxon>Dikarya</taxon>
        <taxon>Ascomycota</taxon>
        <taxon>Pezizomycotina</taxon>
        <taxon>Leotiomycetes</taxon>
        <taxon>Helotiales</taxon>
        <taxon>Lachnaceae</taxon>
        <taxon>Lachnellula</taxon>
    </lineage>
</organism>
<dbReference type="PROSITE" id="PS00095">
    <property type="entry name" value="C5_MTASE_2"/>
    <property type="match status" value="1"/>
</dbReference>
<feature type="compositionally biased region" description="Polar residues" evidence="6">
    <location>
        <begin position="402"/>
        <end position="411"/>
    </location>
</feature>
<name>A0A8T9C842_9HELO</name>
<dbReference type="InterPro" id="IPR029063">
    <property type="entry name" value="SAM-dependent_MTases_sf"/>
</dbReference>
<evidence type="ECO:0000256" key="3">
    <source>
        <dbReference type="ARBA" id="ARBA00022679"/>
    </source>
</evidence>
<reference evidence="7 8" key="1">
    <citation type="submission" date="2018-05" db="EMBL/GenBank/DDBJ databases">
        <title>Genome sequencing and assembly of the regulated plant pathogen Lachnellula willkommii and related sister species for the development of diagnostic species identification markers.</title>
        <authorList>
            <person name="Giroux E."/>
            <person name="Bilodeau G."/>
        </authorList>
    </citation>
    <scope>NUCLEOTIDE SEQUENCE [LARGE SCALE GENOMIC DNA]</scope>
    <source>
        <strain evidence="7 8">CBS 268.59</strain>
    </source>
</reference>
<dbReference type="Proteomes" id="UP000469558">
    <property type="component" value="Unassembled WGS sequence"/>
</dbReference>